<comment type="caution">
    <text evidence="1">The sequence shown here is derived from an EMBL/GenBank/DDBJ whole genome shotgun (WGS) entry which is preliminary data.</text>
</comment>
<evidence type="ECO:0000313" key="2">
    <source>
        <dbReference type="Proteomes" id="UP000324091"/>
    </source>
</evidence>
<dbReference type="AlphaFoldDB" id="A0A5C6N1I9"/>
<sequence length="84" mass="8942">MAKFLSELLGCTLADKGTPVLFECRNQPLGLRTSSKQRPTILVTLTNESAAPYTSRPNSSLFSTADGGKSCFVVSVVFGSSRVV</sequence>
<dbReference type="Proteomes" id="UP000324091">
    <property type="component" value="Chromosome 5"/>
</dbReference>
<name>A0A5C6N1I9_9TELE</name>
<gene>
    <name evidence="1" type="ORF">D4764_05G0009490</name>
</gene>
<dbReference type="EMBL" id="RHFK02000018">
    <property type="protein sequence ID" value="TWW60859.1"/>
    <property type="molecule type" value="Genomic_DNA"/>
</dbReference>
<protein>
    <submittedName>
        <fullName evidence="1">Ras-GEF domain-containing family member 1B-A</fullName>
    </submittedName>
</protein>
<keyword evidence="2" id="KW-1185">Reference proteome</keyword>
<accession>A0A5C6N1I9</accession>
<proteinExistence type="predicted"/>
<evidence type="ECO:0000313" key="1">
    <source>
        <dbReference type="EMBL" id="TWW60859.1"/>
    </source>
</evidence>
<reference evidence="1 2" key="1">
    <citation type="submission" date="2019-04" db="EMBL/GenBank/DDBJ databases">
        <title>Chromosome genome assembly for Takifugu flavidus.</title>
        <authorList>
            <person name="Xiao S."/>
        </authorList>
    </citation>
    <scope>NUCLEOTIDE SEQUENCE [LARGE SCALE GENOMIC DNA]</scope>
    <source>
        <strain evidence="1">HTHZ2018</strain>
        <tissue evidence="1">Muscle</tissue>
    </source>
</reference>
<organism evidence="1 2">
    <name type="scientific">Takifugu flavidus</name>
    <name type="common">sansaifugu</name>
    <dbReference type="NCBI Taxonomy" id="433684"/>
    <lineage>
        <taxon>Eukaryota</taxon>
        <taxon>Metazoa</taxon>
        <taxon>Chordata</taxon>
        <taxon>Craniata</taxon>
        <taxon>Vertebrata</taxon>
        <taxon>Euteleostomi</taxon>
        <taxon>Actinopterygii</taxon>
        <taxon>Neopterygii</taxon>
        <taxon>Teleostei</taxon>
        <taxon>Neoteleostei</taxon>
        <taxon>Acanthomorphata</taxon>
        <taxon>Eupercaria</taxon>
        <taxon>Tetraodontiformes</taxon>
        <taxon>Tetradontoidea</taxon>
        <taxon>Tetraodontidae</taxon>
        <taxon>Takifugu</taxon>
    </lineage>
</organism>